<dbReference type="InterPro" id="IPR004457">
    <property type="entry name" value="Znf_ZPR1"/>
</dbReference>
<evidence type="ECO:0000256" key="3">
    <source>
        <dbReference type="ARBA" id="ARBA00022771"/>
    </source>
</evidence>
<keyword evidence="4" id="KW-0862">Zinc</keyword>
<dbReference type="NCBIfam" id="TIGR00310">
    <property type="entry name" value="ZPR1_znf"/>
    <property type="match status" value="1"/>
</dbReference>
<evidence type="ECO:0000313" key="7">
    <source>
        <dbReference type="Proteomes" id="UP001519460"/>
    </source>
</evidence>
<dbReference type="GO" id="GO:0008270">
    <property type="term" value="F:zinc ion binding"/>
    <property type="evidence" value="ECO:0007669"/>
    <property type="project" value="UniProtKB-KW"/>
</dbReference>
<dbReference type="Proteomes" id="UP001519460">
    <property type="component" value="Unassembled WGS sequence"/>
</dbReference>
<gene>
    <name evidence="6" type="ORF">BaRGS_00013614</name>
</gene>
<dbReference type="InterPro" id="IPR056180">
    <property type="entry name" value="ZPR1_jr_dom"/>
</dbReference>
<sequence>MAGDTSGSKQPLFRDITADDDEPEITEMESLCVNCEQQGTTRLFLTKIPFFREVIVSSFTCDHCGFHNAELQSASRIQDKGVTYSANIKTAQDLNRQIVQSEHAVIRIPVLEFESPAKKGMVTNVEGVLTQTIEDLTQGQPLRKIQTPEIAEKIDQFIEKMRRLLELKEPFEIVLDDPAGNSFLENPYPFVISDGI</sequence>
<evidence type="ECO:0000256" key="1">
    <source>
        <dbReference type="ARBA" id="ARBA00008354"/>
    </source>
</evidence>
<dbReference type="InterPro" id="IPR042451">
    <property type="entry name" value="ZPR1_A/B_dom"/>
</dbReference>
<dbReference type="PANTHER" id="PTHR10876">
    <property type="entry name" value="ZINC FINGER PROTEIN ZPR1"/>
    <property type="match status" value="1"/>
</dbReference>
<evidence type="ECO:0000313" key="6">
    <source>
        <dbReference type="EMBL" id="KAK7495204.1"/>
    </source>
</evidence>
<protein>
    <recommendedName>
        <fullName evidence="5">Zinc finger ZPR1-type domain-containing protein</fullName>
    </recommendedName>
</protein>
<dbReference type="Pfam" id="PF03367">
    <property type="entry name" value="Zn_ribbon_ZPR1"/>
    <property type="match status" value="1"/>
</dbReference>
<dbReference type="Gene3D" id="2.60.120.1040">
    <property type="entry name" value="ZPR1, A/B domain"/>
    <property type="match status" value="1"/>
</dbReference>
<keyword evidence="2" id="KW-0479">Metal-binding</keyword>
<dbReference type="Gene3D" id="2.20.25.420">
    <property type="entry name" value="ZPR1, zinc finger domain"/>
    <property type="match status" value="1"/>
</dbReference>
<evidence type="ECO:0000256" key="2">
    <source>
        <dbReference type="ARBA" id="ARBA00022723"/>
    </source>
</evidence>
<proteinExistence type="inferred from homology"/>
<comment type="similarity">
    <text evidence="1">Belongs to the ZPR1 family.</text>
</comment>
<dbReference type="FunFam" id="2.20.25.420:FF:000001">
    <property type="entry name" value="Zinc finger protein ZPR1"/>
    <property type="match status" value="1"/>
</dbReference>
<keyword evidence="3" id="KW-0863">Zinc-finger</keyword>
<dbReference type="Pfam" id="PF22794">
    <property type="entry name" value="jr-ZPR1"/>
    <property type="match status" value="1"/>
</dbReference>
<dbReference type="EMBL" id="JACVVK020000077">
    <property type="protein sequence ID" value="KAK7495204.1"/>
    <property type="molecule type" value="Genomic_DNA"/>
</dbReference>
<reference evidence="6 7" key="1">
    <citation type="journal article" date="2023" name="Sci. Data">
        <title>Genome assembly of the Korean intertidal mud-creeper Batillaria attramentaria.</title>
        <authorList>
            <person name="Patra A.K."/>
            <person name="Ho P.T."/>
            <person name="Jun S."/>
            <person name="Lee S.J."/>
            <person name="Kim Y."/>
            <person name="Won Y.J."/>
        </authorList>
    </citation>
    <scope>NUCLEOTIDE SEQUENCE [LARGE SCALE GENOMIC DNA]</scope>
    <source>
        <strain evidence="6">Wonlab-2016</strain>
    </source>
</reference>
<dbReference type="AlphaFoldDB" id="A0ABD0L7W1"/>
<comment type="caution">
    <text evidence="6">The sequence shown here is derived from an EMBL/GenBank/DDBJ whole genome shotgun (WGS) entry which is preliminary data.</text>
</comment>
<feature type="domain" description="Zinc finger ZPR1-type" evidence="5">
    <location>
        <begin position="30"/>
        <end position="186"/>
    </location>
</feature>
<dbReference type="InterPro" id="IPR040141">
    <property type="entry name" value="ZPR1"/>
</dbReference>
<name>A0ABD0L7W1_9CAEN</name>
<dbReference type="SMART" id="SM00709">
    <property type="entry name" value="Zpr1"/>
    <property type="match status" value="1"/>
</dbReference>
<evidence type="ECO:0000256" key="4">
    <source>
        <dbReference type="ARBA" id="ARBA00022833"/>
    </source>
</evidence>
<dbReference type="InterPro" id="IPR042452">
    <property type="entry name" value="ZPR1_Znf1/2"/>
</dbReference>
<dbReference type="PANTHER" id="PTHR10876:SF0">
    <property type="entry name" value="ZINC FINGER PROTEIN ZPR1"/>
    <property type="match status" value="1"/>
</dbReference>
<keyword evidence="7" id="KW-1185">Reference proteome</keyword>
<accession>A0ABD0L7W1</accession>
<organism evidence="6 7">
    <name type="scientific">Batillaria attramentaria</name>
    <dbReference type="NCBI Taxonomy" id="370345"/>
    <lineage>
        <taxon>Eukaryota</taxon>
        <taxon>Metazoa</taxon>
        <taxon>Spiralia</taxon>
        <taxon>Lophotrochozoa</taxon>
        <taxon>Mollusca</taxon>
        <taxon>Gastropoda</taxon>
        <taxon>Caenogastropoda</taxon>
        <taxon>Sorbeoconcha</taxon>
        <taxon>Cerithioidea</taxon>
        <taxon>Batillariidae</taxon>
        <taxon>Batillaria</taxon>
    </lineage>
</organism>
<evidence type="ECO:0000259" key="5">
    <source>
        <dbReference type="SMART" id="SM00709"/>
    </source>
</evidence>